<dbReference type="EMBL" id="JASCZI010271887">
    <property type="protein sequence ID" value="MED6216794.1"/>
    <property type="molecule type" value="Genomic_DNA"/>
</dbReference>
<evidence type="ECO:0000313" key="2">
    <source>
        <dbReference type="Proteomes" id="UP001341840"/>
    </source>
</evidence>
<comment type="caution">
    <text evidence="1">The sequence shown here is derived from an EMBL/GenBank/DDBJ whole genome shotgun (WGS) entry which is preliminary data.</text>
</comment>
<keyword evidence="2" id="KW-1185">Reference proteome</keyword>
<evidence type="ECO:0000313" key="1">
    <source>
        <dbReference type="EMBL" id="MED6216794.1"/>
    </source>
</evidence>
<protein>
    <submittedName>
        <fullName evidence="1">Uncharacterized protein</fullName>
    </submittedName>
</protein>
<dbReference type="Proteomes" id="UP001341840">
    <property type="component" value="Unassembled WGS sequence"/>
</dbReference>
<proteinExistence type="predicted"/>
<reference evidence="1 2" key="1">
    <citation type="journal article" date="2023" name="Plants (Basel)">
        <title>Bridging the Gap: Combining Genomics and Transcriptomics Approaches to Understand Stylosanthes scabra, an Orphan Legume from the Brazilian Caatinga.</title>
        <authorList>
            <person name="Ferreira-Neto J.R.C."/>
            <person name="da Silva M.D."/>
            <person name="Binneck E."/>
            <person name="de Melo N.F."/>
            <person name="da Silva R.H."/>
            <person name="de Melo A.L.T.M."/>
            <person name="Pandolfi V."/>
            <person name="Bustamante F.O."/>
            <person name="Brasileiro-Vidal A.C."/>
            <person name="Benko-Iseppon A.M."/>
        </authorList>
    </citation>
    <scope>NUCLEOTIDE SEQUENCE [LARGE SCALE GENOMIC DNA]</scope>
    <source>
        <tissue evidence="1">Leaves</tissue>
    </source>
</reference>
<organism evidence="1 2">
    <name type="scientific">Stylosanthes scabra</name>
    <dbReference type="NCBI Taxonomy" id="79078"/>
    <lineage>
        <taxon>Eukaryota</taxon>
        <taxon>Viridiplantae</taxon>
        <taxon>Streptophyta</taxon>
        <taxon>Embryophyta</taxon>
        <taxon>Tracheophyta</taxon>
        <taxon>Spermatophyta</taxon>
        <taxon>Magnoliopsida</taxon>
        <taxon>eudicotyledons</taxon>
        <taxon>Gunneridae</taxon>
        <taxon>Pentapetalae</taxon>
        <taxon>rosids</taxon>
        <taxon>fabids</taxon>
        <taxon>Fabales</taxon>
        <taxon>Fabaceae</taxon>
        <taxon>Papilionoideae</taxon>
        <taxon>50 kb inversion clade</taxon>
        <taxon>dalbergioids sensu lato</taxon>
        <taxon>Dalbergieae</taxon>
        <taxon>Pterocarpus clade</taxon>
        <taxon>Stylosanthes</taxon>
    </lineage>
</organism>
<gene>
    <name evidence="1" type="ORF">PIB30_011119</name>
</gene>
<name>A0ABU6Z5D0_9FABA</name>
<accession>A0ABU6Z5D0</accession>
<sequence length="133" mass="15066">MTIVLLLEELGRTPTQSEVFTRAHTKKKDRSHWVDKCARSGYKLGRLICGSRSLWSTWNSHSRQRSTDRRFMLCASSMPLRSHAYRALLIPVSGVRSGEEHRVSDVQFHAEHAGRLNGFKRRNAISDASSTAA</sequence>